<dbReference type="Gene3D" id="3.40.50.300">
    <property type="entry name" value="P-loop containing nucleotide triphosphate hydrolases"/>
    <property type="match status" value="1"/>
</dbReference>
<proteinExistence type="inferred from homology"/>
<keyword evidence="3 5" id="KW-0067">ATP-binding</keyword>
<evidence type="ECO:0000259" key="4">
    <source>
        <dbReference type="SMART" id="SM00382"/>
    </source>
</evidence>
<dbReference type="InterPro" id="IPR002611">
    <property type="entry name" value="IstB_ATP-bd"/>
</dbReference>
<dbReference type="AlphaFoldDB" id="A0A4S4C4J4"/>
<organism evidence="5 6">
    <name type="scientific">Cohnella fermenti</name>
    <dbReference type="NCBI Taxonomy" id="2565925"/>
    <lineage>
        <taxon>Bacteria</taxon>
        <taxon>Bacillati</taxon>
        <taxon>Bacillota</taxon>
        <taxon>Bacilli</taxon>
        <taxon>Bacillales</taxon>
        <taxon>Paenibacillaceae</taxon>
        <taxon>Cohnella</taxon>
    </lineage>
</organism>
<evidence type="ECO:0000313" key="6">
    <source>
        <dbReference type="Proteomes" id="UP000310636"/>
    </source>
</evidence>
<dbReference type="PANTHER" id="PTHR30050:SF4">
    <property type="entry name" value="ATP-BINDING PROTEIN RV3427C IN INSERTION SEQUENCE-RELATED"/>
    <property type="match status" value="1"/>
</dbReference>
<keyword evidence="2" id="KW-0547">Nucleotide-binding</keyword>
<comment type="caution">
    <text evidence="5">The sequence shown here is derived from an EMBL/GenBank/DDBJ whole genome shotgun (WGS) entry which is preliminary data.</text>
</comment>
<dbReference type="PIRSF" id="PIRSF003073">
    <property type="entry name" value="DNAC_TnpB_IstB"/>
    <property type="match status" value="1"/>
</dbReference>
<sequence>MMDRSQIRSEISQFCKQLILSQNAVRLCDLEATPKQEEFLHQVFREELEHRERLRKARLFQRAAFPIRKTLEGYEFHALRLPTTLGTDELTSCQFVRDKKNLVLFGPVGTGKTHLAIALGVKACELGMITRFFTAATLVTRLSESKRAGTLERTMKDLEKAELVIIDEWGYLPMDREEAQLLFQVITSSYERRSLVLTTNLEFSKWGSIFTDDQMAAAMIDRLAHHGQLVVFEGESYRLKHALMRQK</sequence>
<name>A0A4S4C4J4_9BACL</name>
<dbReference type="Proteomes" id="UP000310636">
    <property type="component" value="Unassembled WGS sequence"/>
</dbReference>
<dbReference type="SMART" id="SM00382">
    <property type="entry name" value="AAA"/>
    <property type="match status" value="1"/>
</dbReference>
<keyword evidence="6" id="KW-1185">Reference proteome</keyword>
<dbReference type="Pfam" id="PF01695">
    <property type="entry name" value="IstB_IS21"/>
    <property type="match status" value="1"/>
</dbReference>
<dbReference type="InterPro" id="IPR003593">
    <property type="entry name" value="AAA+_ATPase"/>
</dbReference>
<dbReference type="InterPro" id="IPR027417">
    <property type="entry name" value="P-loop_NTPase"/>
</dbReference>
<accession>A0A4S4C4J4</accession>
<dbReference type="GO" id="GO:0006260">
    <property type="term" value="P:DNA replication"/>
    <property type="evidence" value="ECO:0007669"/>
    <property type="project" value="TreeGrafter"/>
</dbReference>
<dbReference type="CDD" id="cd00009">
    <property type="entry name" value="AAA"/>
    <property type="match status" value="1"/>
</dbReference>
<gene>
    <name evidence="5" type="ORF">E6C55_06545</name>
</gene>
<dbReference type="SUPFAM" id="SSF52540">
    <property type="entry name" value="P-loop containing nucleoside triphosphate hydrolases"/>
    <property type="match status" value="1"/>
</dbReference>
<reference evidence="5 6" key="1">
    <citation type="submission" date="2019-04" db="EMBL/GenBank/DDBJ databases">
        <title>Cohnella sp. nov. isolated from preserved vegetables.</title>
        <authorList>
            <person name="Lin S.-Y."/>
            <person name="Hung M.-H."/>
            <person name="Young C.-C."/>
        </authorList>
    </citation>
    <scope>NUCLEOTIDE SEQUENCE [LARGE SCALE GENOMIC DNA]</scope>
    <source>
        <strain evidence="5 6">CC-MHH1044</strain>
    </source>
</reference>
<dbReference type="GO" id="GO:0005524">
    <property type="term" value="F:ATP binding"/>
    <property type="evidence" value="ECO:0007669"/>
    <property type="project" value="UniProtKB-KW"/>
</dbReference>
<comment type="similarity">
    <text evidence="1">Belongs to the IS21/IS1162 putative ATP-binding protein family.</text>
</comment>
<evidence type="ECO:0000256" key="3">
    <source>
        <dbReference type="ARBA" id="ARBA00022840"/>
    </source>
</evidence>
<evidence type="ECO:0000313" key="5">
    <source>
        <dbReference type="EMBL" id="THF82716.1"/>
    </source>
</evidence>
<dbReference type="NCBIfam" id="NF038214">
    <property type="entry name" value="IS21_help_AAA"/>
    <property type="match status" value="1"/>
</dbReference>
<dbReference type="EMBL" id="SSOB01000006">
    <property type="protein sequence ID" value="THF82716.1"/>
    <property type="molecule type" value="Genomic_DNA"/>
</dbReference>
<feature type="domain" description="AAA+ ATPase" evidence="4">
    <location>
        <begin position="98"/>
        <end position="230"/>
    </location>
</feature>
<dbReference type="PANTHER" id="PTHR30050">
    <property type="entry name" value="CHROMOSOMAL REPLICATION INITIATOR PROTEIN DNAA"/>
    <property type="match status" value="1"/>
</dbReference>
<evidence type="ECO:0000256" key="1">
    <source>
        <dbReference type="ARBA" id="ARBA00008059"/>
    </source>
</evidence>
<dbReference type="InterPro" id="IPR047661">
    <property type="entry name" value="IstB"/>
</dbReference>
<dbReference type="OrthoDB" id="2052561at2"/>
<evidence type="ECO:0000256" key="2">
    <source>
        <dbReference type="ARBA" id="ARBA00022741"/>
    </source>
</evidence>
<dbReference type="InterPro" id="IPR028350">
    <property type="entry name" value="DNAC/IstB-like"/>
</dbReference>
<protein>
    <submittedName>
        <fullName evidence="5">ATP-binding protein</fullName>
    </submittedName>
</protein>